<feature type="domain" description="Glycosyl transferase family 51" evidence="18">
    <location>
        <begin position="68"/>
        <end position="234"/>
    </location>
</feature>
<keyword evidence="20" id="KW-1185">Reference proteome</keyword>
<keyword evidence="8" id="KW-0133">Cell shape</keyword>
<keyword evidence="2" id="KW-0121">Carboxypeptidase</keyword>
<dbReference type="Pfam" id="PF00912">
    <property type="entry name" value="Transgly"/>
    <property type="match status" value="1"/>
</dbReference>
<dbReference type="Gene3D" id="3.40.710.10">
    <property type="entry name" value="DD-peptidase/beta-lactamase superfamily"/>
    <property type="match status" value="1"/>
</dbReference>
<reference evidence="20" key="1">
    <citation type="journal article" date="2015" name="PLoS ONE">
        <title>Complete Genome Sequence of Thermus aquaticus Y51MC23.</title>
        <authorList>
            <person name="Brumm P.J."/>
            <person name="Monsma S."/>
            <person name="Keough B."/>
            <person name="Jasinovica S."/>
            <person name="Ferguson E."/>
            <person name="Schoenfeld T."/>
            <person name="Lodes M."/>
            <person name="Mead D.A."/>
        </authorList>
    </citation>
    <scope>NUCLEOTIDE SEQUENCE [LARGE SCALE GENOMIC DNA]</scope>
    <source>
        <strain evidence="20">BAA-2747 / Y51MC23</strain>
    </source>
</reference>
<evidence type="ECO:0000256" key="11">
    <source>
        <dbReference type="ARBA" id="ARBA00023136"/>
    </source>
</evidence>
<dbReference type="InterPro" id="IPR036950">
    <property type="entry name" value="PBP_transglycosylase"/>
</dbReference>
<organism evidence="19 20">
    <name type="scientific">Thermus aquaticus (strain ATCC BAA-2747 / Y51MC23)</name>
    <dbReference type="NCBI Taxonomy" id="498848"/>
    <lineage>
        <taxon>Bacteria</taxon>
        <taxon>Thermotogati</taxon>
        <taxon>Deinococcota</taxon>
        <taxon>Deinococci</taxon>
        <taxon>Thermales</taxon>
        <taxon>Thermaceae</taxon>
        <taxon>Thermus</taxon>
    </lineage>
</organism>
<evidence type="ECO:0000256" key="9">
    <source>
        <dbReference type="ARBA" id="ARBA00022984"/>
    </source>
</evidence>
<dbReference type="RefSeq" id="WP_003047758.1">
    <property type="nucleotide sequence ID" value="NZ_CP010822.1"/>
</dbReference>
<sequence length="742" mass="80401">MRWLRLFALSLLALFLGAGLALGYVAYAFTRDLPDLAQLDRLRLTATSTLYARDGSLLAQIASVEEGRAIHRGLVRLSQVSPAAVAAIVFSEDRRYFQHYGVDFLRLFGALYAVLKGDLQGGSTISTQVLKNTLLKDLAQERTLERKIKEWILALELERRYTKEEILEMYLNVIPWGGNAVGIAGAAEAYFGKDPGGLSLAEGLYLASLIPAPNARYGDLKGVRERMRRLLNEMVAEGWVSREVAEAAWREPLEPSGWRARYDEEGNLLEARLVDPEARLVRSISPKMASHFVLEVRRFLEARFGKEKVYGEGGLKVYTTLDPAMQRAAEAAAQRARLPEGAELALVGLDPETGEVLALVGGIRRENDQYNRATRALRNPGSAVKPFVYATALEAGWTQATLVPDRPLEFPDPSQPGGVWRPKNFSGTFLNRSITLRYALDLSLNLPAIYTAHQLGVEKVAEKLAQAGFAVRYPTLAIAIGGASITPIDLAAAYAAFVNGGYRVAPIFVARVEDARGEVLYRATPERRLLFDPLVAYQGWDLLKGYVYDLGEKGLAKGARIPGRVVGGKTGTTNEARDLWFAGVTRGLSAVVWVGRDDNRPLRMGGREPSSSVVNPPIWRDFVAEALRGRPGQDFPPPPGLVRARVDLLSGYPSAGGVEMVFPEGKVPAPPSPPKPTPPAEGPGAQETPPTGLQSPAPGESPALQAPPPEPTLPAEGPGARETPPTGLQSPAPQAPPSEEAP</sequence>
<comment type="subcellular location">
    <subcellularLocation>
        <location evidence="1">Membrane</location>
    </subcellularLocation>
</comment>
<evidence type="ECO:0000256" key="14">
    <source>
        <dbReference type="ARBA" id="ARBA00044770"/>
    </source>
</evidence>
<gene>
    <name evidence="19" type="ORF">TO73_1308</name>
</gene>
<evidence type="ECO:0000313" key="20">
    <source>
        <dbReference type="Proteomes" id="UP000058660"/>
    </source>
</evidence>
<evidence type="ECO:0000256" key="7">
    <source>
        <dbReference type="ARBA" id="ARBA00022801"/>
    </source>
</evidence>
<dbReference type="InterPro" id="IPR001460">
    <property type="entry name" value="PCN-bd_Tpept"/>
</dbReference>
<keyword evidence="7" id="KW-0378">Hydrolase</keyword>
<keyword evidence="3" id="KW-0645">Protease</keyword>
<keyword evidence="5 19" id="KW-0808">Transferase</keyword>
<evidence type="ECO:0000256" key="2">
    <source>
        <dbReference type="ARBA" id="ARBA00022645"/>
    </source>
</evidence>
<dbReference type="SUPFAM" id="SSF53955">
    <property type="entry name" value="Lysozyme-like"/>
    <property type="match status" value="1"/>
</dbReference>
<protein>
    <recommendedName>
        <fullName evidence="14">peptidoglycan glycosyltransferase</fullName>
        <ecNumber evidence="14">2.4.99.28</ecNumber>
    </recommendedName>
</protein>
<evidence type="ECO:0000256" key="6">
    <source>
        <dbReference type="ARBA" id="ARBA00022692"/>
    </source>
</evidence>
<dbReference type="EMBL" id="CP010822">
    <property type="protein sequence ID" value="ALJ91153.1"/>
    <property type="molecule type" value="Genomic_DNA"/>
</dbReference>
<dbReference type="InterPro" id="IPR023346">
    <property type="entry name" value="Lysozyme-like_dom_sf"/>
</dbReference>
<dbReference type="Proteomes" id="UP000058660">
    <property type="component" value="Chromosome"/>
</dbReference>
<feature type="domain" description="Penicillin-binding protein transpeptidase" evidence="17">
    <location>
        <begin position="347"/>
        <end position="585"/>
    </location>
</feature>
<dbReference type="GO" id="GO:0016757">
    <property type="term" value="F:glycosyltransferase activity"/>
    <property type="evidence" value="ECO:0007669"/>
    <property type="project" value="UniProtKB-KW"/>
</dbReference>
<evidence type="ECO:0000313" key="19">
    <source>
        <dbReference type="EMBL" id="ALJ91153.1"/>
    </source>
</evidence>
<evidence type="ECO:0000256" key="12">
    <source>
        <dbReference type="ARBA" id="ARBA00023268"/>
    </source>
</evidence>
<keyword evidence="12" id="KW-0511">Multifunctional enzyme</keyword>
<evidence type="ECO:0000259" key="17">
    <source>
        <dbReference type="Pfam" id="PF00905"/>
    </source>
</evidence>
<feature type="compositionally biased region" description="Pro residues" evidence="16">
    <location>
        <begin position="668"/>
        <end position="681"/>
    </location>
</feature>
<dbReference type="SUPFAM" id="SSF56601">
    <property type="entry name" value="beta-lactamase/transpeptidase-like"/>
    <property type="match status" value="1"/>
</dbReference>
<proteinExistence type="predicted"/>
<evidence type="ECO:0000256" key="3">
    <source>
        <dbReference type="ARBA" id="ARBA00022670"/>
    </source>
</evidence>
<dbReference type="PANTHER" id="PTHR32282:SF27">
    <property type="entry name" value="PENICILLIN-BINDING PROTEIN 1A"/>
    <property type="match status" value="1"/>
</dbReference>
<evidence type="ECO:0000256" key="5">
    <source>
        <dbReference type="ARBA" id="ARBA00022679"/>
    </source>
</evidence>
<accession>A0ABN4IKZ3</accession>
<keyword evidence="6" id="KW-0812">Transmembrane</keyword>
<evidence type="ECO:0000256" key="8">
    <source>
        <dbReference type="ARBA" id="ARBA00022960"/>
    </source>
</evidence>
<keyword evidence="11" id="KW-0472">Membrane</keyword>
<feature type="region of interest" description="Disordered" evidence="16">
    <location>
        <begin position="660"/>
        <end position="742"/>
    </location>
</feature>
<dbReference type="PANTHER" id="PTHR32282">
    <property type="entry name" value="BINDING PROTEIN TRANSPEPTIDASE, PUTATIVE-RELATED"/>
    <property type="match status" value="1"/>
</dbReference>
<feature type="compositionally biased region" description="Low complexity" evidence="16">
    <location>
        <begin position="729"/>
        <end position="742"/>
    </location>
</feature>
<evidence type="ECO:0000256" key="1">
    <source>
        <dbReference type="ARBA" id="ARBA00004370"/>
    </source>
</evidence>
<evidence type="ECO:0000256" key="16">
    <source>
        <dbReference type="SAM" id="MobiDB-lite"/>
    </source>
</evidence>
<evidence type="ECO:0000256" key="10">
    <source>
        <dbReference type="ARBA" id="ARBA00022989"/>
    </source>
</evidence>
<dbReference type="Gene3D" id="1.10.3810.10">
    <property type="entry name" value="Biosynthetic peptidoglycan transglycosylase-like"/>
    <property type="match status" value="1"/>
</dbReference>
<evidence type="ECO:0000259" key="18">
    <source>
        <dbReference type="Pfam" id="PF00912"/>
    </source>
</evidence>
<evidence type="ECO:0000256" key="4">
    <source>
        <dbReference type="ARBA" id="ARBA00022676"/>
    </source>
</evidence>
<dbReference type="InterPro" id="IPR012338">
    <property type="entry name" value="Beta-lactam/transpept-like"/>
</dbReference>
<keyword evidence="4 19" id="KW-0328">Glycosyltransferase</keyword>
<name>A0ABN4IKZ3_THEA5</name>
<keyword evidence="9" id="KW-0573">Peptidoglycan synthesis</keyword>
<evidence type="ECO:0000256" key="13">
    <source>
        <dbReference type="ARBA" id="ARBA00023316"/>
    </source>
</evidence>
<dbReference type="EC" id="2.4.99.28" evidence="14"/>
<dbReference type="InterPro" id="IPR050396">
    <property type="entry name" value="Glycosyltr_51/Transpeptidase"/>
</dbReference>
<comment type="catalytic activity">
    <reaction evidence="15">
        <text>[GlcNAc-(1-&gt;4)-Mur2Ac(oyl-L-Ala-gamma-D-Glu-L-Lys-D-Ala-D-Ala)](n)-di-trans,octa-cis-undecaprenyl diphosphate + beta-D-GlcNAc-(1-&gt;4)-Mur2Ac(oyl-L-Ala-gamma-D-Glu-L-Lys-D-Ala-D-Ala)-di-trans,octa-cis-undecaprenyl diphosphate = [GlcNAc-(1-&gt;4)-Mur2Ac(oyl-L-Ala-gamma-D-Glu-L-Lys-D-Ala-D-Ala)](n+1)-di-trans,octa-cis-undecaprenyl diphosphate + di-trans,octa-cis-undecaprenyl diphosphate + H(+)</text>
        <dbReference type="Rhea" id="RHEA:23708"/>
        <dbReference type="Rhea" id="RHEA-COMP:9602"/>
        <dbReference type="Rhea" id="RHEA-COMP:9603"/>
        <dbReference type="ChEBI" id="CHEBI:15378"/>
        <dbReference type="ChEBI" id="CHEBI:58405"/>
        <dbReference type="ChEBI" id="CHEBI:60033"/>
        <dbReference type="ChEBI" id="CHEBI:78435"/>
        <dbReference type="EC" id="2.4.99.28"/>
    </reaction>
</comment>
<dbReference type="InterPro" id="IPR001264">
    <property type="entry name" value="Glyco_trans_51"/>
</dbReference>
<dbReference type="Pfam" id="PF00905">
    <property type="entry name" value="Transpeptidase"/>
    <property type="match status" value="1"/>
</dbReference>
<evidence type="ECO:0000256" key="15">
    <source>
        <dbReference type="ARBA" id="ARBA00049902"/>
    </source>
</evidence>
<keyword evidence="13" id="KW-0961">Cell wall biogenesis/degradation</keyword>
<keyword evidence="10" id="KW-1133">Transmembrane helix</keyword>